<dbReference type="Pfam" id="PF01344">
    <property type="entry name" value="Kelch_1"/>
    <property type="match status" value="3"/>
</dbReference>
<dbReference type="SUPFAM" id="SSF49599">
    <property type="entry name" value="TRAF domain-like"/>
    <property type="match status" value="1"/>
</dbReference>
<dbReference type="SMART" id="SM00504">
    <property type="entry name" value="Ubox"/>
    <property type="match status" value="1"/>
</dbReference>
<name>A0A6S7INR7_PARCT</name>
<protein>
    <submittedName>
        <fullName evidence="5">E3 ubiquitin- ligase NRDP1 isoform X2</fullName>
    </submittedName>
</protein>
<dbReference type="InterPro" id="IPR011043">
    <property type="entry name" value="Gal_Oxase/kelch_b-propeller"/>
</dbReference>
<dbReference type="SUPFAM" id="SSF57850">
    <property type="entry name" value="RING/U-box"/>
    <property type="match status" value="1"/>
</dbReference>
<dbReference type="InterPro" id="IPR001293">
    <property type="entry name" value="Znf_TRAF"/>
</dbReference>
<evidence type="ECO:0000256" key="4">
    <source>
        <dbReference type="ARBA" id="ARBA00022833"/>
    </source>
</evidence>
<sequence>MACCGGGYPEDRFQTSVDKNFLCPICTDVLKDPVQCHNQHLFCRACITEHLKNSQTCPVCMEKLTEEALSKPPRIVTNILDGLMINCDNKERGCVELVELGLLEAHISVCEYKPVTCPNERCEAVVNMADLEEHTSEVCEYRQVFCEECDENMSLKKYRKHGCLISRDVQTIKGELFQVQHQVKEIFNTQKEMLEVIRSLTTTVNKRSTGKVKAMPRRDTKPQGNIVVIGGQIGITMSSSCLNSVQAYSLANQTWIKLPPMQQKRAAATAHFHNGRVMVIGGFCGVRSVTRTIEYIEIPEEFQGRSQPEVTNRAYQDELSSLQCQLPLECCGHKTTILNDHLWLVGGCDTDNQGQSSNTISMTPIHSTGTFQIKCRMPKPLSYHALEVVDNEILIMGGSTTGMADDVVSTVLSYNTVTNALREVHPLPFPMADMATVKHGDDVIIIGGIKKDREYLNTVFKYNHKKRICEQLPGMKHNRGECAAVLSGNKVFVMGGCNDKQGCLSSVECFDLERQVWHELPSMSEAKYKIAAVLVP</sequence>
<dbReference type="GO" id="GO:0016874">
    <property type="term" value="F:ligase activity"/>
    <property type="evidence" value="ECO:0007669"/>
    <property type="project" value="UniProtKB-KW"/>
</dbReference>
<dbReference type="Gene3D" id="2.120.10.80">
    <property type="entry name" value="Kelch-type beta propeller"/>
    <property type="match status" value="2"/>
</dbReference>
<keyword evidence="4" id="KW-0862">Zinc</keyword>
<dbReference type="GO" id="GO:0004842">
    <property type="term" value="F:ubiquitin-protein transferase activity"/>
    <property type="evidence" value="ECO:0007669"/>
    <property type="project" value="InterPro"/>
</dbReference>
<organism evidence="5 6">
    <name type="scientific">Paramuricea clavata</name>
    <name type="common">Red gorgonian</name>
    <name type="synonym">Violescent sea-whip</name>
    <dbReference type="NCBI Taxonomy" id="317549"/>
    <lineage>
        <taxon>Eukaryota</taxon>
        <taxon>Metazoa</taxon>
        <taxon>Cnidaria</taxon>
        <taxon>Anthozoa</taxon>
        <taxon>Octocorallia</taxon>
        <taxon>Malacalcyonacea</taxon>
        <taxon>Plexauridae</taxon>
        <taxon>Paramuricea</taxon>
    </lineage>
</organism>
<dbReference type="Pfam" id="PF02176">
    <property type="entry name" value="zf-TRAF"/>
    <property type="match status" value="1"/>
</dbReference>
<keyword evidence="3" id="KW-0863">Zinc-finger</keyword>
<dbReference type="GO" id="GO:0016567">
    <property type="term" value="P:protein ubiquitination"/>
    <property type="evidence" value="ECO:0007669"/>
    <property type="project" value="InterPro"/>
</dbReference>
<dbReference type="PROSITE" id="PS50145">
    <property type="entry name" value="ZF_TRAF"/>
    <property type="match status" value="1"/>
</dbReference>
<dbReference type="EMBL" id="CACRXK020010352">
    <property type="protein sequence ID" value="CAB4019213.1"/>
    <property type="molecule type" value="Genomic_DNA"/>
</dbReference>
<gene>
    <name evidence="5" type="ORF">PACLA_8A052009</name>
</gene>
<dbReference type="SMART" id="SM00184">
    <property type="entry name" value="RING"/>
    <property type="match status" value="1"/>
</dbReference>
<evidence type="ECO:0000256" key="3">
    <source>
        <dbReference type="ARBA" id="ARBA00022771"/>
    </source>
</evidence>
<evidence type="ECO:0000256" key="2">
    <source>
        <dbReference type="ARBA" id="ARBA00022723"/>
    </source>
</evidence>
<dbReference type="InterPro" id="IPR015915">
    <property type="entry name" value="Kelch-typ_b-propeller"/>
</dbReference>
<dbReference type="Gene3D" id="3.30.40.10">
    <property type="entry name" value="Zinc/RING finger domain, C3HC4 (zinc finger)"/>
    <property type="match status" value="2"/>
</dbReference>
<dbReference type="InterPro" id="IPR013083">
    <property type="entry name" value="Znf_RING/FYVE/PHD"/>
</dbReference>
<comment type="caution">
    <text evidence="5">The sequence shown here is derived from an EMBL/GenBank/DDBJ whole genome shotgun (WGS) entry which is preliminary data.</text>
</comment>
<reference evidence="5" key="1">
    <citation type="submission" date="2020-04" db="EMBL/GenBank/DDBJ databases">
        <authorList>
            <person name="Alioto T."/>
            <person name="Alioto T."/>
            <person name="Gomez Garrido J."/>
        </authorList>
    </citation>
    <scope>NUCLEOTIDE SEQUENCE</scope>
    <source>
        <strain evidence="5">A484AB</strain>
    </source>
</reference>
<evidence type="ECO:0000313" key="6">
    <source>
        <dbReference type="Proteomes" id="UP001152795"/>
    </source>
</evidence>
<evidence type="ECO:0000256" key="1">
    <source>
        <dbReference type="ARBA" id="ARBA00022441"/>
    </source>
</evidence>
<dbReference type="InterPro" id="IPR001841">
    <property type="entry name" value="Znf_RING"/>
</dbReference>
<dbReference type="SUPFAM" id="SSF50965">
    <property type="entry name" value="Galactose oxidase, central domain"/>
    <property type="match status" value="1"/>
</dbReference>
<dbReference type="PANTHER" id="PTHR45632">
    <property type="entry name" value="LD33804P"/>
    <property type="match status" value="1"/>
</dbReference>
<accession>A0A6S7INR7</accession>
<dbReference type="PROSITE" id="PS50089">
    <property type="entry name" value="ZF_RING_2"/>
    <property type="match status" value="1"/>
</dbReference>
<proteinExistence type="predicted"/>
<dbReference type="InterPro" id="IPR006652">
    <property type="entry name" value="Kelch_1"/>
</dbReference>
<keyword evidence="1" id="KW-0880">Kelch repeat</keyword>
<dbReference type="AlphaFoldDB" id="A0A6S7INR7"/>
<dbReference type="OrthoDB" id="45365at2759"/>
<evidence type="ECO:0000313" key="5">
    <source>
        <dbReference type="EMBL" id="CAB4019213.1"/>
    </source>
</evidence>
<dbReference type="Pfam" id="PF13923">
    <property type="entry name" value="zf-C3HC4_2"/>
    <property type="match status" value="1"/>
</dbReference>
<keyword evidence="5" id="KW-0436">Ligase</keyword>
<keyword evidence="2" id="KW-0479">Metal-binding</keyword>
<dbReference type="InterPro" id="IPR003613">
    <property type="entry name" value="Ubox_domain"/>
</dbReference>
<keyword evidence="6" id="KW-1185">Reference proteome</keyword>
<dbReference type="GO" id="GO:0008270">
    <property type="term" value="F:zinc ion binding"/>
    <property type="evidence" value="ECO:0007669"/>
    <property type="project" value="UniProtKB-KW"/>
</dbReference>
<dbReference type="Proteomes" id="UP001152795">
    <property type="component" value="Unassembled WGS sequence"/>
</dbReference>
<dbReference type="SMART" id="SM00612">
    <property type="entry name" value="Kelch"/>
    <property type="match status" value="5"/>
</dbReference>